<proteinExistence type="predicted"/>
<sequence>MAIEAFSAAGERLGRLPPAERDALAGLIAGAGTSLPGRVTAVLPRPRGLGGGRVHISVAAG</sequence>
<protein>
    <submittedName>
        <fullName evidence="1">Uncharacterized protein</fullName>
    </submittedName>
</protein>
<evidence type="ECO:0000313" key="1">
    <source>
        <dbReference type="EMBL" id="MBK1659269.1"/>
    </source>
</evidence>
<dbReference type="Proteomes" id="UP000697995">
    <property type="component" value="Unassembled WGS sequence"/>
</dbReference>
<organism evidence="1 2">
    <name type="scientific">Paracraurococcus ruber</name>
    <dbReference type="NCBI Taxonomy" id="77675"/>
    <lineage>
        <taxon>Bacteria</taxon>
        <taxon>Pseudomonadati</taxon>
        <taxon>Pseudomonadota</taxon>
        <taxon>Alphaproteobacteria</taxon>
        <taxon>Acetobacterales</taxon>
        <taxon>Roseomonadaceae</taxon>
        <taxon>Paracraurococcus</taxon>
    </lineage>
</organism>
<keyword evidence="2" id="KW-1185">Reference proteome</keyword>
<evidence type="ECO:0000313" key="2">
    <source>
        <dbReference type="Proteomes" id="UP000697995"/>
    </source>
</evidence>
<name>A0ABS1D023_9PROT</name>
<accession>A0ABS1D023</accession>
<comment type="caution">
    <text evidence="1">The sequence shown here is derived from an EMBL/GenBank/DDBJ whole genome shotgun (WGS) entry which is preliminary data.</text>
</comment>
<gene>
    <name evidence="1" type="ORF">CKO45_13590</name>
</gene>
<reference evidence="1 2" key="1">
    <citation type="journal article" date="2020" name="Microorganisms">
        <title>Osmotic Adaptation and Compatible Solute Biosynthesis of Phototrophic Bacteria as Revealed from Genome Analyses.</title>
        <authorList>
            <person name="Imhoff J.F."/>
            <person name="Rahn T."/>
            <person name="Kunzel S."/>
            <person name="Keller A."/>
            <person name="Neulinger S.C."/>
        </authorList>
    </citation>
    <scope>NUCLEOTIDE SEQUENCE [LARGE SCALE GENOMIC DNA]</scope>
    <source>
        <strain evidence="1 2">DSM 15382</strain>
    </source>
</reference>
<dbReference type="EMBL" id="NRSG01000092">
    <property type="protein sequence ID" value="MBK1659269.1"/>
    <property type="molecule type" value="Genomic_DNA"/>
</dbReference>